<sequence>MESLKWKGFKEVKVVKKIEESIGIYSFYIKDLDSKELPKFLAGQFIAIRVKNKDNTYTKPRQYTLSMNHKDDFYRISVKREENGYVSKVLVDEVNEGDTIEITMPLGNFFLKDNDRNVVLIGGGIGVTPMLTMAYEAANTSKNVKFIYSTQNLENHSFKDEIEKLCEENTNITSTIFYTRAAEEESNNSECISGRISREWMEENLDKDSEFYFCGPTEFMRCVYRNLVSMGINKEDINFEMFDKGDDITK</sequence>
<dbReference type="Proteomes" id="UP001299068">
    <property type="component" value="Unassembled WGS sequence"/>
</dbReference>
<dbReference type="CDD" id="cd06184">
    <property type="entry name" value="flavohem_like_fad_nad_binding"/>
    <property type="match status" value="1"/>
</dbReference>
<feature type="domain" description="FAD-binding FR-type" evidence="5">
    <location>
        <begin position="7"/>
        <end position="112"/>
    </location>
</feature>
<dbReference type="EMBL" id="JAIKTU010000007">
    <property type="protein sequence ID" value="MBY0755865.1"/>
    <property type="molecule type" value="Genomic_DNA"/>
</dbReference>
<dbReference type="InterPro" id="IPR017938">
    <property type="entry name" value="Riboflavin_synthase-like_b-brl"/>
</dbReference>
<keyword evidence="2" id="KW-0813">Transport</keyword>
<dbReference type="InterPro" id="IPR017927">
    <property type="entry name" value="FAD-bd_FR_type"/>
</dbReference>
<dbReference type="InterPro" id="IPR001433">
    <property type="entry name" value="OxRdtase_FAD/NAD-bd"/>
</dbReference>
<keyword evidence="3" id="KW-0479">Metal-binding</keyword>
<dbReference type="SUPFAM" id="SSF52343">
    <property type="entry name" value="Ferredoxin reductase-like, C-terminal NADP-linked domain"/>
    <property type="match status" value="1"/>
</dbReference>
<accession>A0ABS7KYG6</accession>
<name>A0ABS7KYG6_CLOSR</name>
<evidence type="ECO:0000256" key="4">
    <source>
        <dbReference type="ARBA" id="ARBA00023004"/>
    </source>
</evidence>
<dbReference type="Pfam" id="PF00970">
    <property type="entry name" value="FAD_binding_6"/>
    <property type="match status" value="1"/>
</dbReference>
<protein>
    <submittedName>
        <fullName evidence="6">Oxidoreductase</fullName>
    </submittedName>
</protein>
<evidence type="ECO:0000313" key="7">
    <source>
        <dbReference type="Proteomes" id="UP001299068"/>
    </source>
</evidence>
<evidence type="ECO:0000256" key="1">
    <source>
        <dbReference type="ARBA" id="ARBA00022617"/>
    </source>
</evidence>
<reference evidence="6 7" key="1">
    <citation type="journal article" date="2021" name="Cell Host Microbe">
        <title>in vivo commensal control of Clostridioides difficile virulence.</title>
        <authorList>
            <person name="Girinathan B.P."/>
            <person name="Dibenedetto N."/>
            <person name="Worley J.N."/>
            <person name="Peltier J."/>
            <person name="Arrieta-Ortiz M.L."/>
            <person name="Rupa Christinal Immanuel S."/>
            <person name="Lavin R."/>
            <person name="Delaney M.L."/>
            <person name="Cummins C."/>
            <person name="Hoffmann M."/>
            <person name="Luo Y."/>
            <person name="Gonzalez-Escalona N."/>
            <person name="Allard M."/>
            <person name="Onderdonk A.B."/>
            <person name="Gerber G.K."/>
            <person name="Sonenshein A.L."/>
            <person name="Baliga N."/>
            <person name="Dupuy B."/>
            <person name="Bry L."/>
        </authorList>
    </citation>
    <scope>NUCLEOTIDE SEQUENCE [LARGE SCALE GENOMIC DNA]</scope>
    <source>
        <strain evidence="6 7">DSM 599</strain>
    </source>
</reference>
<dbReference type="Gene3D" id="2.40.30.10">
    <property type="entry name" value="Translation factors"/>
    <property type="match status" value="1"/>
</dbReference>
<keyword evidence="1" id="KW-0349">Heme</keyword>
<evidence type="ECO:0000256" key="2">
    <source>
        <dbReference type="ARBA" id="ARBA00022621"/>
    </source>
</evidence>
<dbReference type="Pfam" id="PF00175">
    <property type="entry name" value="NAD_binding_1"/>
    <property type="match status" value="1"/>
</dbReference>
<organism evidence="6 7">
    <name type="scientific">Clostridium sardiniense</name>
    <name type="common">Clostridium absonum</name>
    <dbReference type="NCBI Taxonomy" id="29369"/>
    <lineage>
        <taxon>Bacteria</taxon>
        <taxon>Bacillati</taxon>
        <taxon>Bacillota</taxon>
        <taxon>Clostridia</taxon>
        <taxon>Eubacteriales</taxon>
        <taxon>Clostridiaceae</taxon>
        <taxon>Clostridium</taxon>
    </lineage>
</organism>
<keyword evidence="7" id="KW-1185">Reference proteome</keyword>
<evidence type="ECO:0000259" key="5">
    <source>
        <dbReference type="PROSITE" id="PS51384"/>
    </source>
</evidence>
<dbReference type="PRINTS" id="PR00409">
    <property type="entry name" value="PHDIOXRDTASE"/>
</dbReference>
<dbReference type="PROSITE" id="PS51384">
    <property type="entry name" value="FAD_FR"/>
    <property type="match status" value="1"/>
</dbReference>
<keyword evidence="4" id="KW-0408">Iron</keyword>
<dbReference type="Gene3D" id="3.40.50.80">
    <property type="entry name" value="Nucleotide-binding domain of ferredoxin-NADP reductase (FNR) module"/>
    <property type="match status" value="1"/>
</dbReference>
<dbReference type="InterPro" id="IPR008333">
    <property type="entry name" value="Cbr1-like_FAD-bd_dom"/>
</dbReference>
<dbReference type="SUPFAM" id="SSF63380">
    <property type="entry name" value="Riboflavin synthase domain-like"/>
    <property type="match status" value="1"/>
</dbReference>
<comment type="caution">
    <text evidence="6">The sequence shown here is derived from an EMBL/GenBank/DDBJ whole genome shotgun (WGS) entry which is preliminary data.</text>
</comment>
<keyword evidence="2" id="KW-0561">Oxygen transport</keyword>
<dbReference type="PANTHER" id="PTHR43396:SF3">
    <property type="entry name" value="FLAVOHEMOPROTEIN"/>
    <property type="match status" value="1"/>
</dbReference>
<dbReference type="PANTHER" id="PTHR43396">
    <property type="entry name" value="FLAVOHEMOPROTEIN"/>
    <property type="match status" value="1"/>
</dbReference>
<proteinExistence type="predicted"/>
<evidence type="ECO:0000313" key="6">
    <source>
        <dbReference type="EMBL" id="MBY0755865.1"/>
    </source>
</evidence>
<dbReference type="InterPro" id="IPR039261">
    <property type="entry name" value="FNR_nucleotide-bd"/>
</dbReference>
<evidence type="ECO:0000256" key="3">
    <source>
        <dbReference type="ARBA" id="ARBA00022723"/>
    </source>
</evidence>
<gene>
    <name evidence="6" type="ORF">K5V21_10405</name>
</gene>
<dbReference type="RefSeq" id="WP_221861194.1">
    <property type="nucleotide sequence ID" value="NZ_JAIKTU010000007.1"/>
</dbReference>